<dbReference type="GO" id="GO:0006260">
    <property type="term" value="P:DNA replication"/>
    <property type="evidence" value="ECO:0007669"/>
    <property type="project" value="InterPro"/>
</dbReference>
<dbReference type="AlphaFoldDB" id="A0A4P7L3T2"/>
<dbReference type="NCBIfam" id="TIGR01629">
    <property type="entry name" value="rep_II_X"/>
    <property type="match status" value="1"/>
</dbReference>
<dbReference type="Pfam" id="PF05144">
    <property type="entry name" value="Phage_CRI"/>
    <property type="match status" value="1"/>
</dbReference>
<keyword evidence="5" id="KW-1185">Reference proteome</keyword>
<geneLocation type="plasmid" evidence="4">
    <name>parsfin2</name>
</geneLocation>
<dbReference type="Proteomes" id="UP001177592">
    <property type="component" value="Plasmid paNv_CAN1"/>
</dbReference>
<evidence type="ECO:0000259" key="1">
    <source>
        <dbReference type="Pfam" id="PF05144"/>
    </source>
</evidence>
<dbReference type="InterPro" id="IPR022686">
    <property type="entry name" value="G2P_N"/>
</dbReference>
<dbReference type="KEGG" id="ans:ArsFIN_43610"/>
<protein>
    <submittedName>
        <fullName evidence="2">Phage replication protein CRI</fullName>
    </submittedName>
    <submittedName>
        <fullName evidence="3">Phage/plasmid replication protein, II/X family</fullName>
    </submittedName>
</protein>
<gene>
    <name evidence="2" type="ORF">ArsFIN_43610</name>
    <name evidence="3" type="ORF">QE258_20855</name>
</gene>
<proteinExistence type="predicted"/>
<geneLocation type="plasmid" evidence="2">
    <name>pArsFIN2</name>
</geneLocation>
<evidence type="ECO:0000313" key="5">
    <source>
        <dbReference type="Proteomes" id="UP001177592"/>
    </source>
</evidence>
<reference evidence="3" key="2">
    <citation type="submission" date="2023-04" db="EMBL/GenBank/DDBJ databases">
        <title>Genome dynamics across the evolutionary transition to endosymbiosis.</title>
        <authorList>
            <person name="Siozios S."/>
            <person name="Nadal-Jimenez P."/>
            <person name="Azagi T."/>
            <person name="Sprong H."/>
            <person name="Frost C.L."/>
            <person name="Parratt S.R."/>
            <person name="Taylor G."/>
            <person name="Brettell L."/>
            <person name="Lew K.C."/>
            <person name="Croft L."/>
            <person name="King K.C."/>
            <person name="Brockhurst M.A."/>
            <person name="Hypsa V."/>
            <person name="Novakova E."/>
            <person name="Darby A.C."/>
            <person name="Hurst G.D.D."/>
        </authorList>
    </citation>
    <scope>NUCLEOTIDE SEQUENCE</scope>
    <source>
        <strain evidence="3">ANv_CAN</strain>
        <plasmid evidence="3">paNv_CAN1</plasmid>
    </source>
</reference>
<dbReference type="Proteomes" id="UP000295134">
    <property type="component" value="Plasmid pArsFIN2"/>
</dbReference>
<organism evidence="2 4">
    <name type="scientific">Arsenophonus nasoniae</name>
    <name type="common">son-killer infecting Nasonia vitripennis</name>
    <dbReference type="NCBI Taxonomy" id="638"/>
    <lineage>
        <taxon>Bacteria</taxon>
        <taxon>Pseudomonadati</taxon>
        <taxon>Pseudomonadota</taxon>
        <taxon>Gammaproteobacteria</taxon>
        <taxon>Enterobacterales</taxon>
        <taxon>Morganellaceae</taxon>
        <taxon>Arsenophonus</taxon>
    </lineage>
</organism>
<keyword evidence="2" id="KW-0614">Plasmid</keyword>
<geneLocation type="plasmid" evidence="3 5">
    <name>paNv_CAN1</name>
</geneLocation>
<name>A0A4P7L3T2_9GAMM</name>
<dbReference type="RefSeq" id="WP_135678363.1">
    <property type="nucleotide sequence ID" value="NZ_CP123524.1"/>
</dbReference>
<dbReference type="EMBL" id="CP123524">
    <property type="protein sequence ID" value="WGM08004.1"/>
    <property type="molecule type" value="Genomic_DNA"/>
</dbReference>
<accession>A0A4P7L3T2</accession>
<feature type="domain" description="Replication-associated protein G2P N-terminal" evidence="1">
    <location>
        <begin position="1"/>
        <end position="108"/>
    </location>
</feature>
<dbReference type="InterPro" id="IPR006516">
    <property type="entry name" value="G2P"/>
</dbReference>
<reference evidence="2 4" key="1">
    <citation type="submission" date="2019-03" db="EMBL/GenBank/DDBJ databases">
        <title>Long-read sequencing reveals hyperdense prophage content in a complex bacterial symbiont genome.</title>
        <authorList>
            <person name="Frost C.L."/>
            <person name="Siozios S."/>
            <person name="Nadal-Jimenez P."/>
            <person name="Brockhurst M.A."/>
            <person name="King K.C."/>
            <person name="Darby A.C."/>
            <person name="Hurst G.D.D."/>
        </authorList>
    </citation>
    <scope>NUCLEOTIDE SEQUENCE [LARGE SCALE GENOMIC DNA]</scope>
    <source>
        <strain evidence="2 4">FIN</strain>
        <plasmid evidence="4">parsfin2</plasmid>
        <plasmid evidence="2">pArsFIN2</plasmid>
    </source>
</reference>
<sequence>MIDFLELQIPFKDEYVMRTSRDREHRGGSIDFIQIAKLSGIRLSARDVEFEIKGDLSVQGLAHPFESLPTHFASLGMKIYQGTHLIFPRVNLKASPAKLLQGHNVFGSWLGISINTVRH</sequence>
<evidence type="ECO:0000313" key="2">
    <source>
        <dbReference type="EMBL" id="QBY45750.1"/>
    </source>
</evidence>
<dbReference type="EMBL" id="CP038614">
    <property type="protein sequence ID" value="QBY45750.1"/>
    <property type="molecule type" value="Genomic_DNA"/>
</dbReference>
<evidence type="ECO:0000313" key="3">
    <source>
        <dbReference type="EMBL" id="WGM08004.1"/>
    </source>
</evidence>
<evidence type="ECO:0000313" key="4">
    <source>
        <dbReference type="Proteomes" id="UP000295134"/>
    </source>
</evidence>